<reference evidence="1 2" key="1">
    <citation type="journal article" date="2019" name="Sci. Rep.">
        <title>Orb-weaving spider Araneus ventricosus genome elucidates the spidroin gene catalogue.</title>
        <authorList>
            <person name="Kono N."/>
            <person name="Nakamura H."/>
            <person name="Ohtoshi R."/>
            <person name="Moran D.A.P."/>
            <person name="Shinohara A."/>
            <person name="Yoshida Y."/>
            <person name="Fujiwara M."/>
            <person name="Mori M."/>
            <person name="Tomita M."/>
            <person name="Arakawa K."/>
        </authorList>
    </citation>
    <scope>NUCLEOTIDE SEQUENCE [LARGE SCALE GENOMIC DNA]</scope>
</reference>
<sequence length="88" mass="9758">MPPSKLRGTARHAMLELHAVTRSERVSALSSKLSAFPQWWRRCGKIHGYDSLPLLNVKIVKGVDGKQEACRSELGSLDDLPEDGERSS</sequence>
<dbReference type="Proteomes" id="UP000499080">
    <property type="component" value="Unassembled WGS sequence"/>
</dbReference>
<evidence type="ECO:0000313" key="2">
    <source>
        <dbReference type="Proteomes" id="UP000499080"/>
    </source>
</evidence>
<gene>
    <name evidence="1" type="ORF">AVEN_72189_1</name>
</gene>
<dbReference type="EMBL" id="BGPR01000615">
    <property type="protein sequence ID" value="GBM28618.1"/>
    <property type="molecule type" value="Genomic_DNA"/>
</dbReference>
<name>A0A4Y2EKD1_ARAVE</name>
<keyword evidence="2" id="KW-1185">Reference proteome</keyword>
<evidence type="ECO:0000313" key="1">
    <source>
        <dbReference type="EMBL" id="GBM28618.1"/>
    </source>
</evidence>
<dbReference type="AlphaFoldDB" id="A0A4Y2EKD1"/>
<comment type="caution">
    <text evidence="1">The sequence shown here is derived from an EMBL/GenBank/DDBJ whole genome shotgun (WGS) entry which is preliminary data.</text>
</comment>
<proteinExistence type="predicted"/>
<accession>A0A4Y2EKD1</accession>
<organism evidence="1 2">
    <name type="scientific">Araneus ventricosus</name>
    <name type="common">Orbweaver spider</name>
    <name type="synonym">Epeira ventricosa</name>
    <dbReference type="NCBI Taxonomy" id="182803"/>
    <lineage>
        <taxon>Eukaryota</taxon>
        <taxon>Metazoa</taxon>
        <taxon>Ecdysozoa</taxon>
        <taxon>Arthropoda</taxon>
        <taxon>Chelicerata</taxon>
        <taxon>Arachnida</taxon>
        <taxon>Araneae</taxon>
        <taxon>Araneomorphae</taxon>
        <taxon>Entelegynae</taxon>
        <taxon>Araneoidea</taxon>
        <taxon>Araneidae</taxon>
        <taxon>Araneus</taxon>
    </lineage>
</organism>
<protein>
    <submittedName>
        <fullName evidence="1">Uncharacterized protein</fullName>
    </submittedName>
</protein>